<evidence type="ECO:0000259" key="1">
    <source>
        <dbReference type="Pfam" id="PF04909"/>
    </source>
</evidence>
<dbReference type="Pfam" id="PF04909">
    <property type="entry name" value="Amidohydro_2"/>
    <property type="match status" value="1"/>
</dbReference>
<dbReference type="OrthoDB" id="9771320at2"/>
<dbReference type="SUPFAM" id="SSF51556">
    <property type="entry name" value="Metallo-dependent hydrolases"/>
    <property type="match status" value="1"/>
</dbReference>
<dbReference type="EMBL" id="BGOW01000017">
    <property type="protein sequence ID" value="GBL46193.1"/>
    <property type="molecule type" value="Genomic_DNA"/>
</dbReference>
<keyword evidence="3" id="KW-1185">Reference proteome</keyword>
<proteinExistence type="predicted"/>
<name>A0A401JF17_9PROT</name>
<dbReference type="Gene3D" id="3.20.20.140">
    <property type="entry name" value="Metal-dependent hydrolases"/>
    <property type="match status" value="1"/>
</dbReference>
<gene>
    <name evidence="2" type="ORF">SFMTTN_2006</name>
</gene>
<dbReference type="RefSeq" id="WP_124704984.1">
    <property type="nucleotide sequence ID" value="NZ_BGOW01000017.1"/>
</dbReference>
<evidence type="ECO:0000313" key="3">
    <source>
        <dbReference type="Proteomes" id="UP000286806"/>
    </source>
</evidence>
<protein>
    <recommendedName>
        <fullName evidence="1">Amidohydrolase-related domain-containing protein</fullName>
    </recommendedName>
</protein>
<dbReference type="InterPro" id="IPR006680">
    <property type="entry name" value="Amidohydro-rel"/>
</dbReference>
<feature type="domain" description="Amidohydrolase-related" evidence="1">
    <location>
        <begin position="63"/>
        <end position="345"/>
    </location>
</feature>
<sequence>MKRREFLGALGALGLGAAGVGAWKYWPEQGFTNPCLAGLPEAVAHHPLMRSVWAGLDPAQVWDSHVHLVGEGDAGNGAWFSPDMNSLGHPLLRLQKSFYMNAACVNEVPGKLDTSYVARMLQQIESLPAGFKALLFAFDLFHDEAGKADKQRSIFYISNHYAAQVAHAHPAAFEWAASIHPYRADCVEALQSAMREGARAVKWLPSAMGIDPLSSRCDRFYEALAGVDMPIISHAGRELAVQGGNQDFGNPLRLRRAMDHGVRVVVAHCASDGSDQDIDQGPNGPRVRSYELFARMMDEPRYADKLHADISALTQLNRAWALKAVLQRDDWHPRLLNGSDYPLPGVMPLFSAIDMANRGLLDPAAVPLLQEIRVHNPLLFDFALKRLLRFDQHQFPSSVFETRRFFERKSA</sequence>
<reference evidence="2 3" key="1">
    <citation type="journal article" date="2019" name="Front. Microbiol.">
        <title>Genomes of Neutrophilic Sulfur-Oxidizing Chemolithoautotrophs Representing 9 Proteobacterial Species From 8 Genera.</title>
        <authorList>
            <person name="Watanabe T."/>
            <person name="Kojima H."/>
            <person name="Umezawa K."/>
            <person name="Hori C."/>
            <person name="Takasuka T.E."/>
            <person name="Kato Y."/>
            <person name="Fukui M."/>
        </authorList>
    </citation>
    <scope>NUCLEOTIDE SEQUENCE [LARGE SCALE GENOMIC DNA]</scope>
    <source>
        <strain evidence="2 3">TTN</strain>
    </source>
</reference>
<evidence type="ECO:0000313" key="2">
    <source>
        <dbReference type="EMBL" id="GBL46193.1"/>
    </source>
</evidence>
<dbReference type="Proteomes" id="UP000286806">
    <property type="component" value="Unassembled WGS sequence"/>
</dbReference>
<dbReference type="AlphaFoldDB" id="A0A401JF17"/>
<accession>A0A401JF17</accession>
<organism evidence="2 3">
    <name type="scientific">Sulfuriferula multivorans</name>
    <dbReference type="NCBI Taxonomy" id="1559896"/>
    <lineage>
        <taxon>Bacteria</taxon>
        <taxon>Pseudomonadati</taxon>
        <taxon>Pseudomonadota</taxon>
        <taxon>Betaproteobacteria</taxon>
        <taxon>Nitrosomonadales</taxon>
        <taxon>Sulfuricellaceae</taxon>
        <taxon>Sulfuriferula</taxon>
    </lineage>
</organism>
<comment type="caution">
    <text evidence="2">The sequence shown here is derived from an EMBL/GenBank/DDBJ whole genome shotgun (WGS) entry which is preliminary data.</text>
</comment>
<dbReference type="InterPro" id="IPR032466">
    <property type="entry name" value="Metal_Hydrolase"/>
</dbReference>